<dbReference type="PROSITE" id="PS01350">
    <property type="entry name" value="ISPF"/>
    <property type="match status" value="1"/>
</dbReference>
<dbReference type="AlphaFoldDB" id="A0A7S4PX52"/>
<evidence type="ECO:0000259" key="10">
    <source>
        <dbReference type="Pfam" id="PF02542"/>
    </source>
</evidence>
<keyword evidence="5" id="KW-0479">Metal-binding</keyword>
<dbReference type="GO" id="GO:0046872">
    <property type="term" value="F:metal ion binding"/>
    <property type="evidence" value="ECO:0007669"/>
    <property type="project" value="UniProtKB-KW"/>
</dbReference>
<evidence type="ECO:0000256" key="1">
    <source>
        <dbReference type="ARBA" id="ARBA00000200"/>
    </source>
</evidence>
<name>A0A7S4PX52_9DINO</name>
<dbReference type="Pfam" id="PF02542">
    <property type="entry name" value="YgbB"/>
    <property type="match status" value="1"/>
</dbReference>
<dbReference type="Gene3D" id="3.30.1330.50">
    <property type="entry name" value="2-C-methyl-D-erythritol 2,4-cyclodiphosphate synthase"/>
    <property type="match status" value="1"/>
</dbReference>
<dbReference type="HAMAP" id="MF_00107">
    <property type="entry name" value="IspF"/>
    <property type="match status" value="1"/>
</dbReference>
<dbReference type="EC" id="4.6.1.12" evidence="4 8"/>
<dbReference type="NCBIfam" id="TIGR00151">
    <property type="entry name" value="ispF"/>
    <property type="match status" value="1"/>
</dbReference>
<dbReference type="GO" id="GO:0016114">
    <property type="term" value="P:terpenoid biosynthetic process"/>
    <property type="evidence" value="ECO:0007669"/>
    <property type="project" value="InterPro"/>
</dbReference>
<dbReference type="PANTHER" id="PTHR43181:SF1">
    <property type="entry name" value="2-C-METHYL-D-ERYTHRITOL 2,4-CYCLODIPHOSPHATE SYNTHASE, CHLOROPLASTIC"/>
    <property type="match status" value="1"/>
</dbReference>
<dbReference type="FunFam" id="3.30.1330.50:FF:000003">
    <property type="entry name" value="2-C-methyl-D-erythritol 2,4-cyclodiphosphate synthase"/>
    <property type="match status" value="1"/>
</dbReference>
<organism evidence="11">
    <name type="scientific">Alexandrium monilatum</name>
    <dbReference type="NCBI Taxonomy" id="311494"/>
    <lineage>
        <taxon>Eukaryota</taxon>
        <taxon>Sar</taxon>
        <taxon>Alveolata</taxon>
        <taxon>Dinophyceae</taxon>
        <taxon>Gonyaulacales</taxon>
        <taxon>Pyrocystaceae</taxon>
        <taxon>Alexandrium</taxon>
    </lineage>
</organism>
<evidence type="ECO:0000256" key="9">
    <source>
        <dbReference type="SAM" id="MobiDB-lite"/>
    </source>
</evidence>
<dbReference type="PANTHER" id="PTHR43181">
    <property type="entry name" value="2-C-METHYL-D-ERYTHRITOL 2,4-CYCLODIPHOSPHATE SYNTHASE, CHLOROPLASTIC"/>
    <property type="match status" value="1"/>
</dbReference>
<evidence type="ECO:0000256" key="3">
    <source>
        <dbReference type="ARBA" id="ARBA00004709"/>
    </source>
</evidence>
<dbReference type="GO" id="GO:0019288">
    <property type="term" value="P:isopentenyl diphosphate biosynthetic process, methylerythritol 4-phosphate pathway"/>
    <property type="evidence" value="ECO:0007669"/>
    <property type="project" value="UniProtKB-UniPathway"/>
</dbReference>
<evidence type="ECO:0000256" key="5">
    <source>
        <dbReference type="ARBA" id="ARBA00022723"/>
    </source>
</evidence>
<proteinExistence type="inferred from homology"/>
<comment type="similarity">
    <text evidence="8">Belongs to the IspF family.</text>
</comment>
<gene>
    <name evidence="11" type="ORF">AMON00008_LOCUS5140</name>
</gene>
<feature type="domain" description="2-C-methyl-D-erythritol 2,4-cyclodiphosphate synthase" evidence="10">
    <location>
        <begin position="88"/>
        <end position="245"/>
    </location>
</feature>
<comment type="cofactor">
    <cofactor evidence="2">
        <name>a divalent metal cation</name>
        <dbReference type="ChEBI" id="CHEBI:60240"/>
    </cofactor>
</comment>
<evidence type="ECO:0000313" key="11">
    <source>
        <dbReference type="EMBL" id="CAE4565521.1"/>
    </source>
</evidence>
<dbReference type="EMBL" id="HBNR01007819">
    <property type="protein sequence ID" value="CAE4565521.1"/>
    <property type="molecule type" value="Transcribed_RNA"/>
</dbReference>
<dbReference type="CDD" id="cd00554">
    <property type="entry name" value="MECDP_synthase"/>
    <property type="match status" value="1"/>
</dbReference>
<evidence type="ECO:0000256" key="8">
    <source>
        <dbReference type="RuleBase" id="RU004395"/>
    </source>
</evidence>
<dbReference type="UniPathway" id="UPA00056">
    <property type="reaction ID" value="UER00095"/>
</dbReference>
<keyword evidence="6 8" id="KW-0414">Isoprene biosynthesis</keyword>
<keyword evidence="7 8" id="KW-0456">Lyase</keyword>
<protein>
    <recommendedName>
        <fullName evidence="4 8">2-C-methyl-D-erythritol 2,4-cyclodiphosphate synthase</fullName>
        <ecNumber evidence="4 8">4.6.1.12</ecNumber>
    </recommendedName>
</protein>
<evidence type="ECO:0000256" key="4">
    <source>
        <dbReference type="ARBA" id="ARBA00012579"/>
    </source>
</evidence>
<accession>A0A7S4PX52</accession>
<reference evidence="11" key="1">
    <citation type="submission" date="2021-01" db="EMBL/GenBank/DDBJ databases">
        <authorList>
            <person name="Corre E."/>
            <person name="Pelletier E."/>
            <person name="Niang G."/>
            <person name="Scheremetjew M."/>
            <person name="Finn R."/>
            <person name="Kale V."/>
            <person name="Holt S."/>
            <person name="Cochrane G."/>
            <person name="Meng A."/>
            <person name="Brown T."/>
            <person name="Cohen L."/>
        </authorList>
    </citation>
    <scope>NUCLEOTIDE SEQUENCE</scope>
    <source>
        <strain evidence="11">CCMP3105</strain>
    </source>
</reference>
<evidence type="ECO:0000256" key="2">
    <source>
        <dbReference type="ARBA" id="ARBA00001968"/>
    </source>
</evidence>
<dbReference type="SUPFAM" id="SSF69765">
    <property type="entry name" value="IpsF-like"/>
    <property type="match status" value="1"/>
</dbReference>
<sequence length="248" mass="25743">MEGSRGGRAGRRPPSRGGPCSGRRAVTVAALLLGGAAAVAAAPGGPAWVAPLLGRRAGRAAEAAVAAASAAAGAADAAAEGQRGPPPVRIGHGWDIHRLSTRAEAGQGCVIGGVEVDCDLGVVAHSDGDVLYHSATDAVLGALSLPDIGQLFPDTDPEWRGAASEKFLEEAWRLMDERGYRIANLDATLVLQKPRVAPIKDAMKENLSRVLRVPLPYVNVKARTHEKVDSIGEGRALSCHVVVLLERK</sequence>
<comment type="pathway">
    <text evidence="3">Isoprenoid biosynthesis; isopentenyl diphosphate biosynthesis via DXP pathway; isopentenyl diphosphate from 1-deoxy-D-xylulose 5-phosphate: step 4/6.</text>
</comment>
<dbReference type="InterPro" id="IPR020555">
    <property type="entry name" value="MECDP_synthase_CS"/>
</dbReference>
<evidence type="ECO:0000256" key="6">
    <source>
        <dbReference type="ARBA" id="ARBA00023229"/>
    </source>
</evidence>
<feature type="region of interest" description="Disordered" evidence="9">
    <location>
        <begin position="1"/>
        <end position="21"/>
    </location>
</feature>
<comment type="catalytic activity">
    <reaction evidence="1 8">
        <text>4-CDP-2-C-methyl-D-erythritol 2-phosphate = 2-C-methyl-D-erythritol 2,4-cyclic diphosphate + CMP</text>
        <dbReference type="Rhea" id="RHEA:23864"/>
        <dbReference type="ChEBI" id="CHEBI:57919"/>
        <dbReference type="ChEBI" id="CHEBI:58483"/>
        <dbReference type="ChEBI" id="CHEBI:60377"/>
        <dbReference type="EC" id="4.6.1.12"/>
    </reaction>
</comment>
<dbReference type="GO" id="GO:0008685">
    <property type="term" value="F:2-C-methyl-D-erythritol 2,4-cyclodiphosphate synthase activity"/>
    <property type="evidence" value="ECO:0007669"/>
    <property type="project" value="UniProtKB-EC"/>
</dbReference>
<dbReference type="InterPro" id="IPR036571">
    <property type="entry name" value="MECDP_synthase_sf"/>
</dbReference>
<dbReference type="InterPro" id="IPR003526">
    <property type="entry name" value="MECDP_synthase"/>
</dbReference>
<evidence type="ECO:0000256" key="7">
    <source>
        <dbReference type="ARBA" id="ARBA00023239"/>
    </source>
</evidence>